<keyword evidence="6" id="KW-0812">Transmembrane</keyword>
<evidence type="ECO:0000256" key="2">
    <source>
        <dbReference type="ARBA" id="ARBA00004877"/>
    </source>
</evidence>
<reference evidence="14 15" key="1">
    <citation type="journal article" date="2020" name="IScience">
        <title>Genome Sequencing of the Endangered Kingdonia uniflora (Circaeasteraceae, Ranunculales) Reveals Potential Mechanisms of Evolutionary Specialization.</title>
        <authorList>
            <person name="Sun Y."/>
            <person name="Deng T."/>
            <person name="Zhang A."/>
            <person name="Moore M.J."/>
            <person name="Landis J.B."/>
            <person name="Lin N."/>
            <person name="Zhang H."/>
            <person name="Zhang X."/>
            <person name="Huang J."/>
            <person name="Zhang X."/>
            <person name="Sun H."/>
            <person name="Wang H."/>
        </authorList>
    </citation>
    <scope>NUCLEOTIDE SEQUENCE [LARGE SCALE GENOMIC DNA]</scope>
    <source>
        <strain evidence="14">TB1705</strain>
        <tissue evidence="14">Leaf</tissue>
    </source>
</reference>
<evidence type="ECO:0000313" key="15">
    <source>
        <dbReference type="Proteomes" id="UP000541444"/>
    </source>
</evidence>
<dbReference type="GO" id="GO:0000139">
    <property type="term" value="C:Golgi membrane"/>
    <property type="evidence" value="ECO:0007669"/>
    <property type="project" value="UniProtKB-SubCell"/>
</dbReference>
<dbReference type="InterPro" id="IPR002495">
    <property type="entry name" value="Glyco_trans_8"/>
</dbReference>
<dbReference type="UniPathway" id="UPA00845"/>
<evidence type="ECO:0000256" key="9">
    <source>
        <dbReference type="ARBA" id="ARBA00023034"/>
    </source>
</evidence>
<dbReference type="CDD" id="cd06429">
    <property type="entry name" value="GT8_like_1"/>
    <property type="match status" value="1"/>
</dbReference>
<evidence type="ECO:0000256" key="3">
    <source>
        <dbReference type="ARBA" id="ARBA00006351"/>
    </source>
</evidence>
<evidence type="ECO:0000256" key="4">
    <source>
        <dbReference type="ARBA" id="ARBA00022676"/>
    </source>
</evidence>
<evidence type="ECO:0000256" key="12">
    <source>
        <dbReference type="ARBA" id="ARBA00023316"/>
    </source>
</evidence>
<keyword evidence="15" id="KW-1185">Reference proteome</keyword>
<dbReference type="GO" id="GO:0047262">
    <property type="term" value="F:polygalacturonate 4-alpha-galacturonosyltransferase activity"/>
    <property type="evidence" value="ECO:0007669"/>
    <property type="project" value="InterPro"/>
</dbReference>
<evidence type="ECO:0000256" key="11">
    <source>
        <dbReference type="ARBA" id="ARBA00023180"/>
    </source>
</evidence>
<dbReference type="AlphaFoldDB" id="A0A7J7P4M9"/>
<accession>A0A7J7P4M9</accession>
<dbReference type="EC" id="2.4.1.-" evidence="13"/>
<dbReference type="Gene3D" id="3.90.550.10">
    <property type="entry name" value="Spore Coat Polysaccharide Biosynthesis Protein SpsA, Chain A"/>
    <property type="match status" value="1"/>
</dbReference>
<keyword evidence="5" id="KW-0808">Transferase</keyword>
<dbReference type="PANTHER" id="PTHR32116:SF0">
    <property type="entry name" value="GALACTURONOSYLTRANSFERASE 6-RELATED"/>
    <property type="match status" value="1"/>
</dbReference>
<comment type="subcellular location">
    <subcellularLocation>
        <location evidence="1 13">Golgi apparatus membrane</location>
        <topology evidence="1 13">Single-pass type II membrane protein</topology>
    </subcellularLocation>
</comment>
<dbReference type="GO" id="GO:0071555">
    <property type="term" value="P:cell wall organization"/>
    <property type="evidence" value="ECO:0007669"/>
    <property type="project" value="UniProtKB-KW"/>
</dbReference>
<evidence type="ECO:0000256" key="1">
    <source>
        <dbReference type="ARBA" id="ARBA00004323"/>
    </source>
</evidence>
<protein>
    <recommendedName>
        <fullName evidence="13">Hexosyltransferase</fullName>
        <ecNumber evidence="13">2.4.1.-</ecNumber>
    </recommendedName>
</protein>
<comment type="similarity">
    <text evidence="3 13">Belongs to the glycosyltransferase 8 family.</text>
</comment>
<dbReference type="Proteomes" id="UP000541444">
    <property type="component" value="Unassembled WGS sequence"/>
</dbReference>
<evidence type="ECO:0000256" key="8">
    <source>
        <dbReference type="ARBA" id="ARBA00022989"/>
    </source>
</evidence>
<comment type="pathway">
    <text evidence="2 13">Glycan metabolism; pectin biosynthesis.</text>
</comment>
<evidence type="ECO:0000256" key="6">
    <source>
        <dbReference type="ARBA" id="ARBA00022692"/>
    </source>
</evidence>
<organism evidence="14 15">
    <name type="scientific">Kingdonia uniflora</name>
    <dbReference type="NCBI Taxonomy" id="39325"/>
    <lineage>
        <taxon>Eukaryota</taxon>
        <taxon>Viridiplantae</taxon>
        <taxon>Streptophyta</taxon>
        <taxon>Embryophyta</taxon>
        <taxon>Tracheophyta</taxon>
        <taxon>Spermatophyta</taxon>
        <taxon>Magnoliopsida</taxon>
        <taxon>Ranunculales</taxon>
        <taxon>Circaeasteraceae</taxon>
        <taxon>Kingdonia</taxon>
    </lineage>
</organism>
<keyword evidence="9 13" id="KW-0333">Golgi apparatus</keyword>
<name>A0A7J7P4M9_9MAGN</name>
<gene>
    <name evidence="14" type="ORF">GIB67_003767</name>
</gene>
<comment type="caution">
    <text evidence="14">The sequence shown here is derived from an EMBL/GenBank/DDBJ whole genome shotgun (WGS) entry which is preliminary data.</text>
</comment>
<dbReference type="PANTHER" id="PTHR32116">
    <property type="entry name" value="GALACTURONOSYLTRANSFERASE 4-RELATED"/>
    <property type="match status" value="1"/>
</dbReference>
<evidence type="ECO:0000256" key="7">
    <source>
        <dbReference type="ARBA" id="ARBA00022968"/>
    </source>
</evidence>
<evidence type="ECO:0000256" key="10">
    <source>
        <dbReference type="ARBA" id="ARBA00023136"/>
    </source>
</evidence>
<keyword evidence="12 13" id="KW-0961">Cell wall biogenesis/degradation</keyword>
<keyword evidence="8" id="KW-1133">Transmembrane helix</keyword>
<dbReference type="EMBL" id="JACGCM010000291">
    <property type="protein sequence ID" value="KAF6174128.1"/>
    <property type="molecule type" value="Genomic_DNA"/>
</dbReference>
<keyword evidence="4 13" id="KW-0328">Glycosyltransferase</keyword>
<dbReference type="InterPro" id="IPR029993">
    <property type="entry name" value="GAUT"/>
</dbReference>
<keyword evidence="10" id="KW-0472">Membrane</keyword>
<evidence type="ECO:0000256" key="5">
    <source>
        <dbReference type="ARBA" id="ARBA00022679"/>
    </source>
</evidence>
<sequence length="384" mass="44635">MRNMADTLLEAEKVYTDCSAMATKLRAMTYNTEQHVRAQQNQATYLLQLAARTISKGLHCLSIRLTAEYFSLLPEERTLPNQHNLHDPDLYHYVVFSDNILACTVVVNSTISASTEPETIVFHIVTDTLKFRAMVMWFFLNPLGQGATIDIKSIDDFEWHSSKFGSTLKKQESLDPRYTSVLNHLRFYLPDLFPKLNKIVLLDHDVVVQKDLRGLWSVNMRGKVNGAVETCQEDDLSYRQMDMLINFSDPLMVKKFDVKTCTWAFGVNIFDLREWRRHDLTDIYHKYLELGKKKKLWKSGSLPLGLVTFYNQTVGLDKRWHVLGLGYEWGGDGRTKMGMEEAAVIHYDGNLKPWLEIGVRKYKGYWNKYVNYEHPYLQQCNIHD</sequence>
<dbReference type="FunFam" id="3.90.550.10:FF:000056">
    <property type="entry name" value="Hexosyltransferase"/>
    <property type="match status" value="1"/>
</dbReference>
<proteinExistence type="inferred from homology"/>
<evidence type="ECO:0000313" key="14">
    <source>
        <dbReference type="EMBL" id="KAF6174128.1"/>
    </source>
</evidence>
<keyword evidence="11" id="KW-0325">Glycoprotein</keyword>
<evidence type="ECO:0000256" key="13">
    <source>
        <dbReference type="RuleBase" id="RU362027"/>
    </source>
</evidence>
<dbReference type="GO" id="GO:0045489">
    <property type="term" value="P:pectin biosynthetic process"/>
    <property type="evidence" value="ECO:0007669"/>
    <property type="project" value="UniProtKB-UniPathway"/>
</dbReference>
<dbReference type="OrthoDB" id="411524at2759"/>
<dbReference type="InterPro" id="IPR029044">
    <property type="entry name" value="Nucleotide-diphossugar_trans"/>
</dbReference>
<dbReference type="Pfam" id="PF01501">
    <property type="entry name" value="Glyco_transf_8"/>
    <property type="match status" value="1"/>
</dbReference>
<dbReference type="SUPFAM" id="SSF53448">
    <property type="entry name" value="Nucleotide-diphospho-sugar transferases"/>
    <property type="match status" value="1"/>
</dbReference>
<keyword evidence="7" id="KW-0735">Signal-anchor</keyword>